<dbReference type="PROSITE" id="PS50280">
    <property type="entry name" value="SET"/>
    <property type="match status" value="1"/>
</dbReference>
<sequence>MDGYDLTVGTTVEVHGLISEAGSRFNGCTGVVAQINKDGRYVIKLRDSSTQPVVKPCNLRKASPTCPDCIEVGDLVEITGLTSERGRWLNEHLGCVMPGAVIGRLSVKICATGQEKAIKELNLLKHTKEVILERAQGLLEKGHLYDLQRLLRGLPFVPECLSEALTARLAEGTHSEILGGTLKLVDISGKGKGYRTERIISAGEALLFDTAFCSTYKGPREYHEMETECKKKTERKAVADFFATQVMTLASGPSMMRMIESQLISILKTNVFQTIRDPDHVALFPAVSRFNHSCCANAFADTSKTQATVRALCDIRAGEEVCVSYCPVHAPRQERMEQFFGKGFDCNCERCKREVQEDPQFLVPCKCGKHSFSAQQNAKSMQRCPHCSLDFLKETSLGHLQEVEEMNAFMRTQAAAAENPLNLIETLKPLVERVIEGSCLAPKTHNQTIQLLNNFSGAHYFAATRVPGPHQSASFAASFAYKKKVLRAQATNHGQGTCQRDMNYFMSTEC</sequence>
<evidence type="ECO:0000313" key="1">
    <source>
        <dbReference type="EMBL" id="CAK9057104.1"/>
    </source>
</evidence>
<dbReference type="InterPro" id="IPR046341">
    <property type="entry name" value="SET_dom_sf"/>
</dbReference>
<dbReference type="CDD" id="cd20071">
    <property type="entry name" value="SET_SMYD"/>
    <property type="match status" value="1"/>
</dbReference>
<dbReference type="Pfam" id="PF00856">
    <property type="entry name" value="SET"/>
    <property type="match status" value="1"/>
</dbReference>
<dbReference type="GO" id="GO:0032259">
    <property type="term" value="P:methylation"/>
    <property type="evidence" value="ECO:0007669"/>
    <property type="project" value="UniProtKB-KW"/>
</dbReference>
<reference evidence="1 2" key="1">
    <citation type="submission" date="2024-02" db="EMBL/GenBank/DDBJ databases">
        <authorList>
            <person name="Chen Y."/>
            <person name="Shah S."/>
            <person name="Dougan E. K."/>
            <person name="Thang M."/>
            <person name="Chan C."/>
        </authorList>
    </citation>
    <scope>NUCLEOTIDE SEQUENCE [LARGE SCALE GENOMIC DNA]</scope>
</reference>
<name>A0ABP0N0G6_9DINO</name>
<dbReference type="PANTHER" id="PTHR47332">
    <property type="entry name" value="SET DOMAIN-CONTAINING PROTEIN 5"/>
    <property type="match status" value="1"/>
</dbReference>
<dbReference type="Proteomes" id="UP001642484">
    <property type="component" value="Unassembled WGS sequence"/>
</dbReference>
<keyword evidence="2" id="KW-1185">Reference proteome</keyword>
<dbReference type="InterPro" id="IPR001214">
    <property type="entry name" value="SET_dom"/>
</dbReference>
<gene>
    <name evidence="1" type="ORF">CCMP2556_LOCUS28211</name>
</gene>
<dbReference type="EMBL" id="CAXAMN010021112">
    <property type="protein sequence ID" value="CAK9057104.1"/>
    <property type="molecule type" value="Genomic_DNA"/>
</dbReference>
<accession>A0ABP0N0G6</accession>
<dbReference type="SUPFAM" id="SSF82199">
    <property type="entry name" value="SET domain"/>
    <property type="match status" value="1"/>
</dbReference>
<dbReference type="InterPro" id="IPR053185">
    <property type="entry name" value="SET_domain_protein"/>
</dbReference>
<evidence type="ECO:0000313" key="2">
    <source>
        <dbReference type="Proteomes" id="UP001642484"/>
    </source>
</evidence>
<dbReference type="Gene3D" id="2.170.270.10">
    <property type="entry name" value="SET domain"/>
    <property type="match status" value="1"/>
</dbReference>
<dbReference type="PANTHER" id="PTHR47332:SF4">
    <property type="entry name" value="SET DOMAIN-CONTAINING PROTEIN 5"/>
    <property type="match status" value="1"/>
</dbReference>
<comment type="caution">
    <text evidence="1">The sequence shown here is derived from an EMBL/GenBank/DDBJ whole genome shotgun (WGS) entry which is preliminary data.</text>
</comment>
<organism evidence="1 2">
    <name type="scientific">Durusdinium trenchii</name>
    <dbReference type="NCBI Taxonomy" id="1381693"/>
    <lineage>
        <taxon>Eukaryota</taxon>
        <taxon>Sar</taxon>
        <taxon>Alveolata</taxon>
        <taxon>Dinophyceae</taxon>
        <taxon>Suessiales</taxon>
        <taxon>Symbiodiniaceae</taxon>
        <taxon>Durusdinium</taxon>
    </lineage>
</organism>
<proteinExistence type="predicted"/>
<dbReference type="GO" id="GO:0008168">
    <property type="term" value="F:methyltransferase activity"/>
    <property type="evidence" value="ECO:0007669"/>
    <property type="project" value="UniProtKB-KW"/>
</dbReference>
<protein>
    <submittedName>
        <fullName evidence="1">Uncharacterized protein</fullName>
    </submittedName>
</protein>